<evidence type="ECO:0000313" key="4">
    <source>
        <dbReference type="EMBL" id="CEP15168.1"/>
    </source>
</evidence>
<dbReference type="GO" id="GO:0015631">
    <property type="term" value="F:tubulin binding"/>
    <property type="evidence" value="ECO:0007669"/>
    <property type="project" value="TreeGrafter"/>
</dbReference>
<name>A0A0B7NJP1_9FUNG</name>
<dbReference type="Proteomes" id="UP000054107">
    <property type="component" value="Unassembled WGS sequence"/>
</dbReference>
<accession>A0A0B7NJP1</accession>
<dbReference type="GO" id="GO:0005739">
    <property type="term" value="C:mitochondrion"/>
    <property type="evidence" value="ECO:0007669"/>
    <property type="project" value="TreeGrafter"/>
</dbReference>
<feature type="compositionally biased region" description="Polar residues" evidence="2">
    <location>
        <begin position="16"/>
        <end position="31"/>
    </location>
</feature>
<feature type="domain" description="Pleckstrin homology" evidence="3">
    <location>
        <begin position="569"/>
        <end position="625"/>
    </location>
</feature>
<gene>
    <name evidence="4" type="primary">PARPA_09371.1 scaffold 36248</name>
</gene>
<protein>
    <recommendedName>
        <fullName evidence="3">Pleckstrin homology domain-containing protein</fullName>
    </recommendedName>
</protein>
<evidence type="ECO:0000313" key="5">
    <source>
        <dbReference type="Proteomes" id="UP000054107"/>
    </source>
</evidence>
<evidence type="ECO:0000256" key="2">
    <source>
        <dbReference type="SAM" id="MobiDB-lite"/>
    </source>
</evidence>
<feature type="region of interest" description="Disordered" evidence="2">
    <location>
        <begin position="1"/>
        <end position="48"/>
    </location>
</feature>
<dbReference type="EMBL" id="LN731931">
    <property type="protein sequence ID" value="CEP15168.1"/>
    <property type="molecule type" value="Genomic_DNA"/>
</dbReference>
<dbReference type="InterPro" id="IPR024774">
    <property type="entry name" value="PH_dom-Mcp5-type"/>
</dbReference>
<dbReference type="PANTHER" id="PTHR28190:SF1">
    <property type="entry name" value="NUCLEAR MIGRATION PROTEIN NUM1"/>
    <property type="match status" value="1"/>
</dbReference>
<dbReference type="OrthoDB" id="2149224at2759"/>
<dbReference type="PANTHER" id="PTHR28190">
    <property type="entry name" value="NUCLEAR MIGRATION PROTEIN NUM1"/>
    <property type="match status" value="1"/>
</dbReference>
<evidence type="ECO:0000259" key="3">
    <source>
        <dbReference type="Pfam" id="PF12814"/>
    </source>
</evidence>
<dbReference type="InterPro" id="IPR053005">
    <property type="entry name" value="Nuclear_Pos-Cytoskel_Interact"/>
</dbReference>
<feature type="region of interest" description="Disordered" evidence="2">
    <location>
        <begin position="252"/>
        <end position="291"/>
    </location>
</feature>
<organism evidence="4 5">
    <name type="scientific">Parasitella parasitica</name>
    <dbReference type="NCBI Taxonomy" id="35722"/>
    <lineage>
        <taxon>Eukaryota</taxon>
        <taxon>Fungi</taxon>
        <taxon>Fungi incertae sedis</taxon>
        <taxon>Mucoromycota</taxon>
        <taxon>Mucoromycotina</taxon>
        <taxon>Mucoromycetes</taxon>
        <taxon>Mucorales</taxon>
        <taxon>Mucorineae</taxon>
        <taxon>Mucoraceae</taxon>
        <taxon>Parasitella</taxon>
    </lineage>
</organism>
<feature type="compositionally biased region" description="Polar residues" evidence="2">
    <location>
        <begin position="252"/>
        <end position="288"/>
    </location>
</feature>
<dbReference type="GO" id="GO:0005543">
    <property type="term" value="F:phospholipid binding"/>
    <property type="evidence" value="ECO:0007669"/>
    <property type="project" value="InterPro"/>
</dbReference>
<proteinExistence type="predicted"/>
<sequence length="631" mass="71006">MKRHVQRQQQPPPATLTINSVSPNIANNRDQFISPKNEYSDDSPGSYTSYSSADYSSVGVLSSNTKSKRSTFTTDAKSLDEPGAIVGHGLLSEVLKMQGFLEEYQHALTALEIEKADKQQEIIKLNKLLKGKGQTEERYKDEIWNLELNKQELLQKVHDLSQNLHRSTAEQSRLTREEAKLCQEIEHYKTIQHTWETDLALAQEQHEQETIILKKTLFALRLEKDQVSKQLQEVLAIQQEVAQQQNVLRHVDNSTSDADNDSQSPPEIKSATSAANSSPQHHTISHSKSLVARHDAEVKALKTSLDQAHEIIQTMQAKIDQERGERIEVDKLLREAQETIEQLNNQHHSPPAPDPQQDSPSTANSPLSPKSPAALSNKQLRRSLRSTRKPSQSRRRLAIVSASPYPQRGKSLGDELSQAGSMANLIPTSSPMSSIRSQSDKHHQLYLSTASLHSHQAAPETANALTCVELPSISNHGLFSSFTSLSTKSDNSNNDQMQLQKIASNKELYGSLVREPESYIYKSGRDKKTTNKLKQKSPLFKLNFGDVDFNIDADFTRKHEEDDDGESSAKAMTRTMIGDWMWKYTRKVVGSGISENRHRRFFWIHPYTQTLYWSTQEPGTSSSECSTKSGM</sequence>
<dbReference type="STRING" id="35722.A0A0B7NJP1"/>
<dbReference type="Pfam" id="PF12814">
    <property type="entry name" value="Mcp5_PH"/>
    <property type="match status" value="1"/>
</dbReference>
<feature type="compositionally biased region" description="Low complexity" evidence="2">
    <location>
        <begin position="355"/>
        <end position="377"/>
    </location>
</feature>
<dbReference type="GO" id="GO:0032065">
    <property type="term" value="P:maintenance of protein location in cell cortex"/>
    <property type="evidence" value="ECO:0007669"/>
    <property type="project" value="InterPro"/>
</dbReference>
<dbReference type="AlphaFoldDB" id="A0A0B7NJP1"/>
<feature type="region of interest" description="Disordered" evidence="2">
    <location>
        <begin position="343"/>
        <end position="416"/>
    </location>
</feature>
<evidence type="ECO:0000256" key="1">
    <source>
        <dbReference type="SAM" id="Coils"/>
    </source>
</evidence>
<feature type="compositionally biased region" description="Basic residues" evidence="2">
    <location>
        <begin position="379"/>
        <end position="397"/>
    </location>
</feature>
<keyword evidence="1" id="KW-0175">Coiled coil</keyword>
<dbReference type="GO" id="GO:0005938">
    <property type="term" value="C:cell cortex"/>
    <property type="evidence" value="ECO:0007669"/>
    <property type="project" value="InterPro"/>
</dbReference>
<dbReference type="GO" id="GO:0000226">
    <property type="term" value="P:microtubule cytoskeleton organization"/>
    <property type="evidence" value="ECO:0007669"/>
    <property type="project" value="TreeGrafter"/>
</dbReference>
<feature type="coiled-coil region" evidence="1">
    <location>
        <begin position="101"/>
        <end position="170"/>
    </location>
</feature>
<reference evidence="4 5" key="1">
    <citation type="submission" date="2014-09" db="EMBL/GenBank/DDBJ databases">
        <authorList>
            <person name="Ellenberger Sabrina"/>
        </authorList>
    </citation>
    <scope>NUCLEOTIDE SEQUENCE [LARGE SCALE GENOMIC DNA]</scope>
    <source>
        <strain evidence="4 5">CBS 412.66</strain>
    </source>
</reference>
<keyword evidence="5" id="KW-1185">Reference proteome</keyword>